<evidence type="ECO:0000313" key="3">
    <source>
        <dbReference type="Proteomes" id="UP001355206"/>
    </source>
</evidence>
<organism evidence="2 3">
    <name type="scientific">Methylobacterium oryzae</name>
    <dbReference type="NCBI Taxonomy" id="334852"/>
    <lineage>
        <taxon>Bacteria</taxon>
        <taxon>Pseudomonadati</taxon>
        <taxon>Pseudomonadota</taxon>
        <taxon>Alphaproteobacteria</taxon>
        <taxon>Hyphomicrobiales</taxon>
        <taxon>Methylobacteriaceae</taxon>
        <taxon>Methylobacterium</taxon>
    </lineage>
</organism>
<keyword evidence="3" id="KW-1185">Reference proteome</keyword>
<comment type="caution">
    <text evidence="2">The sequence shown here is derived from an EMBL/GenBank/DDBJ whole genome shotgun (WGS) entry which is preliminary data.</text>
</comment>
<dbReference type="SUPFAM" id="SSF46626">
    <property type="entry name" value="Cytochrome c"/>
    <property type="match status" value="1"/>
</dbReference>
<feature type="chain" id="PRO_5047456533" evidence="1">
    <location>
        <begin position="30"/>
        <end position="114"/>
    </location>
</feature>
<proteinExistence type="predicted"/>
<evidence type="ECO:0000256" key="1">
    <source>
        <dbReference type="SAM" id="SignalP"/>
    </source>
</evidence>
<reference evidence="2 3" key="1">
    <citation type="journal article" date="2012" name="Genet. Mol. Biol.">
        <title>Analysis of 16S rRNA and mxaF genes revealing insights into Methylobacterium niche-specific plant association.</title>
        <authorList>
            <person name="Dourado M.N."/>
            <person name="Andreote F.D."/>
            <person name="Dini-Andreote F."/>
            <person name="Conti R."/>
            <person name="Araujo J.M."/>
            <person name="Araujo W.L."/>
        </authorList>
    </citation>
    <scope>NUCLEOTIDE SEQUENCE [LARGE SCALE GENOMIC DNA]</scope>
    <source>
        <strain evidence="2 3">TC3-10</strain>
    </source>
</reference>
<feature type="signal peptide" evidence="1">
    <location>
        <begin position="1"/>
        <end position="29"/>
    </location>
</feature>
<accession>A0ABU7TVS3</accession>
<protein>
    <submittedName>
        <fullName evidence="2">Sulfite:cytochrome C oxidoreductase subunit B</fullName>
    </submittedName>
</protein>
<dbReference type="Proteomes" id="UP001355206">
    <property type="component" value="Unassembled WGS sequence"/>
</dbReference>
<keyword evidence="1" id="KW-0732">Signal</keyword>
<gene>
    <name evidence="2" type="ORF">MOTC310_26085</name>
</gene>
<dbReference type="InterPro" id="IPR036909">
    <property type="entry name" value="Cyt_c-like_dom_sf"/>
</dbReference>
<dbReference type="RefSeq" id="WP_331303864.1">
    <property type="nucleotide sequence ID" value="NZ_MLCA01000014.1"/>
</dbReference>
<evidence type="ECO:0000313" key="2">
    <source>
        <dbReference type="EMBL" id="MEE7493708.1"/>
    </source>
</evidence>
<sequence length="114" mass="11995">MFGIRLLRPSGVALAAALAPAPVTTAALAAPETYALPEPTAQFRPAPDAAHAPGFQAAQENCLTCHSADYVAMQPPRKGQAFWDAEVAKMIKVYRAPIAEEQARAIAAYLGAAY</sequence>
<dbReference type="Gene3D" id="1.10.760.10">
    <property type="entry name" value="Cytochrome c-like domain"/>
    <property type="match status" value="1"/>
</dbReference>
<dbReference type="EMBL" id="MLCA01000014">
    <property type="protein sequence ID" value="MEE7493708.1"/>
    <property type="molecule type" value="Genomic_DNA"/>
</dbReference>
<name>A0ABU7TVS3_9HYPH</name>